<evidence type="ECO:0000256" key="7">
    <source>
        <dbReference type="SAM" id="MobiDB-lite"/>
    </source>
</evidence>
<dbReference type="PROSITE" id="PS00136">
    <property type="entry name" value="SUBTILASE_ASP"/>
    <property type="match status" value="1"/>
</dbReference>
<keyword evidence="8" id="KW-1133">Transmembrane helix</keyword>
<evidence type="ECO:0000256" key="1">
    <source>
        <dbReference type="ARBA" id="ARBA00011073"/>
    </source>
</evidence>
<dbReference type="PRINTS" id="PR00723">
    <property type="entry name" value="SUBTILISIN"/>
</dbReference>
<dbReference type="GO" id="GO:0004252">
    <property type="term" value="F:serine-type endopeptidase activity"/>
    <property type="evidence" value="ECO:0007669"/>
    <property type="project" value="UniProtKB-UniRule"/>
</dbReference>
<feature type="active site" description="Charge relay system" evidence="5">
    <location>
        <position position="106"/>
    </location>
</feature>
<dbReference type="InterPro" id="IPR015915">
    <property type="entry name" value="Kelch-typ_b-propeller"/>
</dbReference>
<dbReference type="InterPro" id="IPR023827">
    <property type="entry name" value="Peptidase_S8_Asp-AS"/>
</dbReference>
<evidence type="ECO:0000256" key="3">
    <source>
        <dbReference type="ARBA" id="ARBA00022801"/>
    </source>
</evidence>
<feature type="compositionally biased region" description="Low complexity" evidence="7">
    <location>
        <begin position="917"/>
        <end position="932"/>
    </location>
</feature>
<dbReference type="SUPFAM" id="SSF117281">
    <property type="entry name" value="Kelch motif"/>
    <property type="match status" value="1"/>
</dbReference>
<dbReference type="PANTHER" id="PTHR43806:SF11">
    <property type="entry name" value="CEREVISIN-RELATED"/>
    <property type="match status" value="1"/>
</dbReference>
<dbReference type="STRING" id="81409.SAMN04515656_11748"/>
<feature type="domain" description="Peptidase S8/S53" evidence="9">
    <location>
        <begin position="53"/>
        <end position="274"/>
    </location>
</feature>
<comment type="similarity">
    <text evidence="1 5 6">Belongs to the peptidase S8 family.</text>
</comment>
<dbReference type="InterPro" id="IPR015500">
    <property type="entry name" value="Peptidase_S8_subtilisin-rel"/>
</dbReference>
<dbReference type="InterPro" id="IPR023828">
    <property type="entry name" value="Peptidase_S8_Ser-AS"/>
</dbReference>
<dbReference type="PANTHER" id="PTHR43806">
    <property type="entry name" value="PEPTIDASE S8"/>
    <property type="match status" value="1"/>
</dbReference>
<dbReference type="Gene3D" id="2.120.10.80">
    <property type="entry name" value="Kelch-type beta propeller"/>
    <property type="match status" value="1"/>
</dbReference>
<evidence type="ECO:0000256" key="4">
    <source>
        <dbReference type="ARBA" id="ARBA00022825"/>
    </source>
</evidence>
<keyword evidence="4 5" id="KW-0720">Serine protease</keyword>
<dbReference type="PROSITE" id="PS00137">
    <property type="entry name" value="SUBTILASE_HIS"/>
    <property type="match status" value="1"/>
</dbReference>
<accession>A0A1H4CSZ7</accession>
<dbReference type="Proteomes" id="UP000199394">
    <property type="component" value="Unassembled WGS sequence"/>
</dbReference>
<feature type="region of interest" description="Disordered" evidence="7">
    <location>
        <begin position="917"/>
        <end position="936"/>
    </location>
</feature>
<dbReference type="Pfam" id="PF00082">
    <property type="entry name" value="Peptidase_S8"/>
    <property type="match status" value="1"/>
</dbReference>
<feature type="active site" description="Charge relay system" evidence="5">
    <location>
        <position position="58"/>
    </location>
</feature>
<keyword evidence="11" id="KW-1185">Reference proteome</keyword>
<evidence type="ECO:0000256" key="2">
    <source>
        <dbReference type="ARBA" id="ARBA00022670"/>
    </source>
</evidence>
<name>A0A1H4CSZ7_9FIRM</name>
<sequence length="977" mass="102443">MAGDVAGFSSTGTSNYSKYQWQLKNTGLMANGNKGYDVGNTSNLKGNTTTPAIVAVMDTGVDYNNPSLAGQMYHFTADQQKALGCDEYGYCAAGYKGNDVRDISGHGTHCAGIIGADGTNGVSGVVSNKGVSIIAIKAMEDDTGSIWLSSEIRGWNWLVKAKASGVDVKAVNVSLGGTLGSKAENIAVDAADQVGITTIFASGNSSMDMDVNEGDTTMTSQGSTLNVNSMEASGKASPFSNYGLTSTELYAPGSSILSTVASEAATFNAFCAASDTLSGAKTRAVVYEGFESDNASDASDPHINGGLTFYYYDETQTNHLGDAVTIGKNYFYGEQGLDIPANDKQSATIISDQVDLSNAAALVEALQNNAQLYRGFSMWSERGRVDIQCDFKLRDGSFSNTTAENMGTFQWRNSGNSGGSLAAGQKYSDLQKLPENVDFENFQMKITLTFNDTSTILHLDSIGVGTDLDPYTVYGGTSMAAPATTGAFALLASHHPDEASSKIAARLVGGVEKQDTFADTCISGGRLNIDKANRNPDPVIQKATADGQMVKLEGWFLGNPNGATITIGGQEAKILTWISDSNGKIDMAEIVVPQCMTGKQMVVLTNGDGQSGRYVVMLSTDGSFTDLAVPSGNGYGSPEKVGLATADGEVYLLASNTSDDTTVLWRYDSAANNWIDLGKTSMNPKVSNGWYCQITGHQGKLYATSISASGTGDLWEYTPGTQVWRQIKTTQTLNQKSTPVSYNGQLLLIGGQTSSNQYSDAILEVNPDTGAVSTAGTLPEGVALAKTAVSGEKLALIGGDTASGSKVGLYLTDLKNTEKIDLPTYDEGQQMDLAIGGTAEGFIISGLVSTADGWQDTWSYNVETKTWSPAGATLSTAKTFGLAGLTVGDGFYVWGKSNLISGMTFFRKTTVSAPVNPVDPVDPVDPGTPGTPSTETLTAANTNTGITSPSNMGMIVAALCLVAAGVIITVVVIRKRK</sequence>
<protein>
    <submittedName>
        <fullName evidence="10">Subtilase family protein</fullName>
    </submittedName>
</protein>
<dbReference type="InterPro" id="IPR000209">
    <property type="entry name" value="Peptidase_S8/S53_dom"/>
</dbReference>
<gene>
    <name evidence="10" type="ORF">SAMN04515656_11748</name>
</gene>
<evidence type="ECO:0000256" key="6">
    <source>
        <dbReference type="RuleBase" id="RU003355"/>
    </source>
</evidence>
<reference evidence="10 11" key="1">
    <citation type="submission" date="2016-10" db="EMBL/GenBank/DDBJ databases">
        <authorList>
            <person name="de Groot N.N."/>
        </authorList>
    </citation>
    <scope>NUCLEOTIDE SEQUENCE [LARGE SCALE GENOMIC DNA]</scope>
    <source>
        <strain evidence="10 11">SR12</strain>
    </source>
</reference>
<evidence type="ECO:0000256" key="5">
    <source>
        <dbReference type="PROSITE-ProRule" id="PRU01240"/>
    </source>
</evidence>
<dbReference type="SUPFAM" id="SSF52743">
    <property type="entry name" value="Subtilisin-like"/>
    <property type="match status" value="1"/>
</dbReference>
<evidence type="ECO:0000259" key="9">
    <source>
        <dbReference type="Pfam" id="PF00082"/>
    </source>
</evidence>
<evidence type="ECO:0000256" key="8">
    <source>
        <dbReference type="SAM" id="Phobius"/>
    </source>
</evidence>
<keyword evidence="3 5" id="KW-0378">Hydrolase</keyword>
<dbReference type="EMBL" id="FNRK01000017">
    <property type="protein sequence ID" value="SEA63448.1"/>
    <property type="molecule type" value="Genomic_DNA"/>
</dbReference>
<keyword evidence="8" id="KW-0472">Membrane</keyword>
<organism evidence="10 11">
    <name type="scientific">Eubacterium aggregans</name>
    <dbReference type="NCBI Taxonomy" id="81409"/>
    <lineage>
        <taxon>Bacteria</taxon>
        <taxon>Bacillati</taxon>
        <taxon>Bacillota</taxon>
        <taxon>Clostridia</taxon>
        <taxon>Eubacteriales</taxon>
        <taxon>Eubacteriaceae</taxon>
        <taxon>Eubacterium</taxon>
    </lineage>
</organism>
<evidence type="ECO:0000313" key="11">
    <source>
        <dbReference type="Proteomes" id="UP000199394"/>
    </source>
</evidence>
<dbReference type="PROSITE" id="PS00138">
    <property type="entry name" value="SUBTILASE_SER"/>
    <property type="match status" value="1"/>
</dbReference>
<keyword evidence="8" id="KW-0812">Transmembrane</keyword>
<dbReference type="InterPro" id="IPR022398">
    <property type="entry name" value="Peptidase_S8_His-AS"/>
</dbReference>
<dbReference type="AlphaFoldDB" id="A0A1H4CSZ7"/>
<dbReference type="InterPro" id="IPR050131">
    <property type="entry name" value="Peptidase_S8_subtilisin-like"/>
</dbReference>
<feature type="transmembrane region" description="Helical" evidence="8">
    <location>
        <begin position="952"/>
        <end position="973"/>
    </location>
</feature>
<keyword evidence="2 5" id="KW-0645">Protease</keyword>
<dbReference type="GO" id="GO:0006508">
    <property type="term" value="P:proteolysis"/>
    <property type="evidence" value="ECO:0007669"/>
    <property type="project" value="UniProtKB-KW"/>
</dbReference>
<feature type="active site" description="Charge relay system" evidence="5">
    <location>
        <position position="478"/>
    </location>
</feature>
<dbReference type="PROSITE" id="PS51892">
    <property type="entry name" value="SUBTILASE"/>
    <property type="match status" value="1"/>
</dbReference>
<dbReference type="InterPro" id="IPR036852">
    <property type="entry name" value="Peptidase_S8/S53_dom_sf"/>
</dbReference>
<dbReference type="Gene3D" id="3.40.50.200">
    <property type="entry name" value="Peptidase S8/S53 domain"/>
    <property type="match status" value="2"/>
</dbReference>
<evidence type="ECO:0000313" key="10">
    <source>
        <dbReference type="EMBL" id="SEA63448.1"/>
    </source>
</evidence>
<proteinExistence type="inferred from homology"/>